<dbReference type="InterPro" id="IPR000835">
    <property type="entry name" value="HTH_MarR-typ"/>
</dbReference>
<dbReference type="PRINTS" id="PR00598">
    <property type="entry name" value="HTHMARR"/>
</dbReference>
<dbReference type="Pfam" id="PF01047">
    <property type="entry name" value="MarR"/>
    <property type="match status" value="1"/>
</dbReference>
<accession>A0ABN0Z4F7</accession>
<dbReference type="InterPro" id="IPR036388">
    <property type="entry name" value="WH-like_DNA-bd_sf"/>
</dbReference>
<dbReference type="Gene3D" id="1.10.10.10">
    <property type="entry name" value="Winged helix-like DNA-binding domain superfamily/Winged helix DNA-binding domain"/>
    <property type="match status" value="1"/>
</dbReference>
<organism evidence="3 4">
    <name type="scientific">Lentibacillus halophilus</name>
    <dbReference type="NCBI Taxonomy" id="295065"/>
    <lineage>
        <taxon>Bacteria</taxon>
        <taxon>Bacillati</taxon>
        <taxon>Bacillota</taxon>
        <taxon>Bacilli</taxon>
        <taxon>Bacillales</taxon>
        <taxon>Bacillaceae</taxon>
        <taxon>Lentibacillus</taxon>
    </lineage>
</organism>
<dbReference type="RefSeq" id="WP_343751089.1">
    <property type="nucleotide sequence ID" value="NZ_BAAADM010000015.1"/>
</dbReference>
<dbReference type="SMART" id="SM00347">
    <property type="entry name" value="HTH_MARR"/>
    <property type="match status" value="1"/>
</dbReference>
<dbReference type="PANTHER" id="PTHR33164">
    <property type="entry name" value="TRANSCRIPTIONAL REGULATOR, MARR FAMILY"/>
    <property type="match status" value="1"/>
</dbReference>
<evidence type="ECO:0000256" key="1">
    <source>
        <dbReference type="ARBA" id="ARBA00023125"/>
    </source>
</evidence>
<keyword evidence="4" id="KW-1185">Reference proteome</keyword>
<feature type="domain" description="HTH marR-type" evidence="2">
    <location>
        <begin position="1"/>
        <end position="135"/>
    </location>
</feature>
<evidence type="ECO:0000259" key="2">
    <source>
        <dbReference type="PROSITE" id="PS50995"/>
    </source>
</evidence>
<dbReference type="InterPro" id="IPR036390">
    <property type="entry name" value="WH_DNA-bd_sf"/>
</dbReference>
<dbReference type="EMBL" id="BAAADM010000015">
    <property type="protein sequence ID" value="GAA0432308.1"/>
    <property type="molecule type" value="Genomic_DNA"/>
</dbReference>
<evidence type="ECO:0000313" key="4">
    <source>
        <dbReference type="Proteomes" id="UP001501459"/>
    </source>
</evidence>
<dbReference type="PANTHER" id="PTHR33164:SF57">
    <property type="entry name" value="MARR-FAMILY TRANSCRIPTIONAL REGULATOR"/>
    <property type="match status" value="1"/>
</dbReference>
<protein>
    <submittedName>
        <fullName evidence="3">MarR family transcriptional regulator</fullName>
    </submittedName>
</protein>
<keyword evidence="1" id="KW-0238">DNA-binding</keyword>
<dbReference type="Proteomes" id="UP001501459">
    <property type="component" value="Unassembled WGS sequence"/>
</dbReference>
<dbReference type="InterPro" id="IPR039422">
    <property type="entry name" value="MarR/SlyA-like"/>
</dbReference>
<gene>
    <name evidence="3" type="ORF">GCM10008983_06100</name>
</gene>
<proteinExistence type="predicted"/>
<name>A0ABN0Z4F7_9BACI</name>
<dbReference type="SUPFAM" id="SSF46785">
    <property type="entry name" value="Winged helix' DNA-binding domain"/>
    <property type="match status" value="1"/>
</dbReference>
<dbReference type="PROSITE" id="PS50995">
    <property type="entry name" value="HTH_MARR_2"/>
    <property type="match status" value="1"/>
</dbReference>
<reference evidence="3 4" key="1">
    <citation type="journal article" date="2019" name="Int. J. Syst. Evol. Microbiol.">
        <title>The Global Catalogue of Microorganisms (GCM) 10K type strain sequencing project: providing services to taxonomists for standard genome sequencing and annotation.</title>
        <authorList>
            <consortium name="The Broad Institute Genomics Platform"/>
            <consortium name="The Broad Institute Genome Sequencing Center for Infectious Disease"/>
            <person name="Wu L."/>
            <person name="Ma J."/>
        </authorList>
    </citation>
    <scope>NUCLEOTIDE SEQUENCE [LARGE SCALE GENOMIC DNA]</scope>
    <source>
        <strain evidence="3 4">JCM 12149</strain>
    </source>
</reference>
<comment type="caution">
    <text evidence="3">The sequence shown here is derived from an EMBL/GenBank/DDBJ whole genome shotgun (WGS) entry which is preliminary data.</text>
</comment>
<evidence type="ECO:0000313" key="3">
    <source>
        <dbReference type="EMBL" id="GAA0432308.1"/>
    </source>
</evidence>
<sequence length="143" mass="16984">MDDESLELIEQEISVFVRRVTLTEKRFGNLERSAYILLRELYHHGPIGVKKLAEQLHLDMSTVSRQAAALVQSQYIEKIPNPNDGRSYFYQITTSGIKEMEEYRQQRYRYLAYILEDWSAEEQAYFGKLLQKYNAIVHEKTDW</sequence>